<dbReference type="InterPro" id="IPR036291">
    <property type="entry name" value="NAD(P)-bd_dom_sf"/>
</dbReference>
<name>A0A0T5PDB4_9RHOB</name>
<dbReference type="GO" id="GO:0051287">
    <property type="term" value="F:NAD binding"/>
    <property type="evidence" value="ECO:0007669"/>
    <property type="project" value="InterPro"/>
</dbReference>
<evidence type="ECO:0000256" key="10">
    <source>
        <dbReference type="PIRSR" id="PIRSR000103-1"/>
    </source>
</evidence>
<dbReference type="InterPro" id="IPR015815">
    <property type="entry name" value="HIBADH-related"/>
</dbReference>
<dbReference type="EMBL" id="CP031598">
    <property type="protein sequence ID" value="QEW26025.1"/>
    <property type="molecule type" value="Genomic_DNA"/>
</dbReference>
<evidence type="ECO:0000256" key="1">
    <source>
        <dbReference type="ARBA" id="ARBA00022857"/>
    </source>
</evidence>
<sequence>MPGTAIIGLGNMGQGMARNILKAGIGLKGFDLSEAARARFAEDGGTPAESAAEAAEGCDLLLVMVQTPAQAQDVLFGTGGVAAALEPGSTVILCSTVAPSDARALGTALGDVGHLMLDAPVSGGMKGAEAGALTVMASGAPEAFARAEAVLEAVAKTVHRLGDAPGMGATYKVVHQLAAGVHLAAAAELLALGAKAGCDPQTLFEIVTSSAGQSWMLEDRGPRMMQADPACASSVDIFVKDVGLVLQTGKEASVPLPLAAAAHQMFLGASSLGHGAEDDSKVIRAYEALTGKTVHES</sequence>
<dbReference type="STRING" id="540747.SAMN04488031_103232"/>
<dbReference type="GO" id="GO:0050661">
    <property type="term" value="F:NADP binding"/>
    <property type="evidence" value="ECO:0007669"/>
    <property type="project" value="InterPro"/>
</dbReference>
<keyword evidence="1" id="KW-0521">NADP</keyword>
<protein>
    <recommendedName>
        <fullName evidence="8">L-threonate dehydrogenase</fullName>
        <ecNumber evidence="7">1.1.1.411</ecNumber>
    </recommendedName>
</protein>
<dbReference type="SUPFAM" id="SSF48179">
    <property type="entry name" value="6-phosphogluconate dehydrogenase C-terminal domain-like"/>
    <property type="match status" value="1"/>
</dbReference>
<dbReference type="EC" id="1.1.1.411" evidence="7"/>
<reference evidence="13 15" key="1">
    <citation type="submission" date="2015-04" db="EMBL/GenBank/DDBJ databases">
        <title>The draft genome sequence of Roseovarius indicus B108T.</title>
        <authorList>
            <person name="Li G."/>
            <person name="Lai Q."/>
            <person name="Shao Z."/>
            <person name="Yan P."/>
        </authorList>
    </citation>
    <scope>NUCLEOTIDE SEQUENCE [LARGE SCALE GENOMIC DNA]</scope>
    <source>
        <strain evidence="13 15">B108</strain>
    </source>
</reference>
<evidence type="ECO:0000313" key="16">
    <source>
        <dbReference type="Proteomes" id="UP000325785"/>
    </source>
</evidence>
<accession>A0A0T5PDB4</accession>
<dbReference type="PANTHER" id="PTHR43060">
    <property type="entry name" value="3-HYDROXYISOBUTYRATE DEHYDROGENASE-LIKE 1, MITOCHONDRIAL-RELATED"/>
    <property type="match status" value="1"/>
</dbReference>
<dbReference type="InterPro" id="IPR050006">
    <property type="entry name" value="LtnD"/>
</dbReference>
<dbReference type="AlphaFoldDB" id="A0A0T5PDB4"/>
<dbReference type="GO" id="GO:0016054">
    <property type="term" value="P:organic acid catabolic process"/>
    <property type="evidence" value="ECO:0007669"/>
    <property type="project" value="UniProtKB-ARBA"/>
</dbReference>
<dbReference type="KEGG" id="rid:RIdsm_01819"/>
<dbReference type="Pfam" id="PF03446">
    <property type="entry name" value="NAD_binding_2"/>
    <property type="match status" value="1"/>
</dbReference>
<evidence type="ECO:0000313" key="15">
    <source>
        <dbReference type="Proteomes" id="UP000051401"/>
    </source>
</evidence>
<evidence type="ECO:0000256" key="9">
    <source>
        <dbReference type="ARBA" id="ARBA00047312"/>
    </source>
</evidence>
<keyword evidence="15" id="KW-1185">Reference proteome</keyword>
<proteinExistence type="inferred from homology"/>
<reference evidence="14 16" key="2">
    <citation type="submission" date="2018-08" db="EMBL/GenBank/DDBJ databases">
        <title>Genetic Globetrotter - A new plasmid hitch-hiking vast phylogenetic and geographic distances.</title>
        <authorList>
            <person name="Vollmers J."/>
            <person name="Petersen J."/>
        </authorList>
    </citation>
    <scope>NUCLEOTIDE SEQUENCE [LARGE SCALE GENOMIC DNA]</scope>
    <source>
        <strain evidence="14 16">DSM 26383</strain>
    </source>
</reference>
<feature type="domain" description="6-phosphogluconate dehydrogenase NADP-binding" evidence="11">
    <location>
        <begin position="5"/>
        <end position="160"/>
    </location>
</feature>
<dbReference type="PIRSF" id="PIRSF000103">
    <property type="entry name" value="HIBADH"/>
    <property type="match status" value="1"/>
</dbReference>
<dbReference type="PATRIC" id="fig|540747.5.peg.2581"/>
<dbReference type="Proteomes" id="UP000051401">
    <property type="component" value="Unassembled WGS sequence"/>
</dbReference>
<comment type="function">
    <text evidence="5">Catalyzes oxidation of L-threonate to 2-oxo-tetronate. Can use either NAD(+) or NADP(+) as cosubstrate, with a preference for NAD(+).</text>
</comment>
<feature type="active site" evidence="10">
    <location>
        <position position="172"/>
    </location>
</feature>
<keyword evidence="2 14" id="KW-0560">Oxidoreductase</keyword>
<evidence type="ECO:0000256" key="2">
    <source>
        <dbReference type="ARBA" id="ARBA00023002"/>
    </source>
</evidence>
<dbReference type="SUPFAM" id="SSF51735">
    <property type="entry name" value="NAD(P)-binding Rossmann-fold domains"/>
    <property type="match status" value="1"/>
</dbReference>
<keyword evidence="4" id="KW-0119">Carbohydrate metabolism</keyword>
<dbReference type="InterPro" id="IPR006115">
    <property type="entry name" value="6PGDH_NADP-bd"/>
</dbReference>
<dbReference type="RefSeq" id="WP_057813894.1">
    <property type="nucleotide sequence ID" value="NZ_CP031598.1"/>
</dbReference>
<dbReference type="InterPro" id="IPR008927">
    <property type="entry name" value="6-PGluconate_DH-like_C_sf"/>
</dbReference>
<evidence type="ECO:0000259" key="11">
    <source>
        <dbReference type="Pfam" id="PF03446"/>
    </source>
</evidence>
<dbReference type="InterPro" id="IPR013328">
    <property type="entry name" value="6PGD_dom2"/>
</dbReference>
<comment type="catalytic activity">
    <reaction evidence="9">
        <text>L-threonate + NAD(+) = 2-dehydro-L-erythronate + NADH + H(+)</text>
        <dbReference type="Rhea" id="RHEA:52548"/>
        <dbReference type="ChEBI" id="CHEBI:15378"/>
        <dbReference type="ChEBI" id="CHEBI:57540"/>
        <dbReference type="ChEBI" id="CHEBI:57561"/>
        <dbReference type="ChEBI" id="CHEBI:57945"/>
        <dbReference type="ChEBI" id="CHEBI:136669"/>
        <dbReference type="EC" id="1.1.1.411"/>
    </reaction>
</comment>
<evidence type="ECO:0000259" key="12">
    <source>
        <dbReference type="Pfam" id="PF14833"/>
    </source>
</evidence>
<dbReference type="OrthoDB" id="9812907at2"/>
<dbReference type="Gene3D" id="3.40.50.720">
    <property type="entry name" value="NAD(P)-binding Rossmann-like Domain"/>
    <property type="match status" value="1"/>
</dbReference>
<evidence type="ECO:0000256" key="7">
    <source>
        <dbReference type="ARBA" id="ARBA00038870"/>
    </source>
</evidence>
<dbReference type="InterPro" id="IPR029154">
    <property type="entry name" value="HIBADH-like_NADP-bd"/>
</dbReference>
<dbReference type="Proteomes" id="UP000325785">
    <property type="component" value="Chromosome"/>
</dbReference>
<keyword evidence="3" id="KW-0520">NAD</keyword>
<dbReference type="EMBL" id="LAXI01000002">
    <property type="protein sequence ID" value="KRS19034.1"/>
    <property type="molecule type" value="Genomic_DNA"/>
</dbReference>
<evidence type="ECO:0000256" key="5">
    <source>
        <dbReference type="ARBA" id="ARBA00037062"/>
    </source>
</evidence>
<evidence type="ECO:0000256" key="8">
    <source>
        <dbReference type="ARBA" id="ARBA00039407"/>
    </source>
</evidence>
<gene>
    <name evidence="14" type="primary">hgd_6</name>
    <name evidence="14" type="ORF">RIdsm_01819</name>
    <name evidence="13" type="ORF">XM52_05025</name>
</gene>
<evidence type="ECO:0000256" key="3">
    <source>
        <dbReference type="ARBA" id="ARBA00023027"/>
    </source>
</evidence>
<evidence type="ECO:0000313" key="13">
    <source>
        <dbReference type="EMBL" id="KRS19034.1"/>
    </source>
</evidence>
<feature type="domain" description="3-hydroxyisobutyrate dehydrogenase-like NAD-binding" evidence="12">
    <location>
        <begin position="166"/>
        <end position="286"/>
    </location>
</feature>
<dbReference type="Pfam" id="PF14833">
    <property type="entry name" value="NAD_binding_11"/>
    <property type="match status" value="1"/>
</dbReference>
<comment type="similarity">
    <text evidence="6">Belongs to the HIBADH-related family. L-threonate dehydrogenase subfamily.</text>
</comment>
<dbReference type="NCBIfam" id="NF043037">
    <property type="entry name" value="ThreonDh"/>
    <property type="match status" value="1"/>
</dbReference>
<dbReference type="Gene3D" id="1.10.1040.10">
    <property type="entry name" value="N-(1-d-carboxylethyl)-l-norvaline Dehydrogenase, domain 2"/>
    <property type="match status" value="1"/>
</dbReference>
<evidence type="ECO:0000256" key="4">
    <source>
        <dbReference type="ARBA" id="ARBA00023277"/>
    </source>
</evidence>
<dbReference type="GO" id="GO:0016616">
    <property type="term" value="F:oxidoreductase activity, acting on the CH-OH group of donors, NAD or NADP as acceptor"/>
    <property type="evidence" value="ECO:0007669"/>
    <property type="project" value="InterPro"/>
</dbReference>
<organism evidence="13 15">
    <name type="scientific">Roseovarius indicus</name>
    <dbReference type="NCBI Taxonomy" id="540747"/>
    <lineage>
        <taxon>Bacteria</taxon>
        <taxon>Pseudomonadati</taxon>
        <taxon>Pseudomonadota</taxon>
        <taxon>Alphaproteobacteria</taxon>
        <taxon>Rhodobacterales</taxon>
        <taxon>Roseobacteraceae</taxon>
        <taxon>Roseovarius</taxon>
    </lineage>
</organism>
<evidence type="ECO:0000256" key="6">
    <source>
        <dbReference type="ARBA" id="ARBA00037979"/>
    </source>
</evidence>
<evidence type="ECO:0000313" key="14">
    <source>
        <dbReference type="EMBL" id="QEW26025.1"/>
    </source>
</evidence>
<dbReference type="PROSITE" id="PS00895">
    <property type="entry name" value="3_HYDROXYISOBUT_DH"/>
    <property type="match status" value="1"/>
</dbReference>
<dbReference type="InterPro" id="IPR002204">
    <property type="entry name" value="3-OH-isobutyrate_DH-rel_CS"/>
</dbReference>